<protein>
    <submittedName>
        <fullName evidence="2">PRDX2_4</fullName>
        <ecNumber evidence="2">1.11.1.15</ecNumber>
    </submittedName>
</protein>
<keyword evidence="3" id="KW-1185">Reference proteome</keyword>
<dbReference type="GO" id="GO:0004601">
    <property type="term" value="F:peroxidase activity"/>
    <property type="evidence" value="ECO:0007669"/>
    <property type="project" value="UniProtKB-KW"/>
</dbReference>
<feature type="region of interest" description="Disordered" evidence="1">
    <location>
        <begin position="1"/>
        <end position="35"/>
    </location>
</feature>
<dbReference type="Gene3D" id="3.40.30.10">
    <property type="entry name" value="Glutaredoxin"/>
    <property type="match status" value="1"/>
</dbReference>
<reference evidence="2" key="1">
    <citation type="submission" date="2021-02" db="EMBL/GenBank/DDBJ databases">
        <authorList>
            <person name="Bekaert M."/>
        </authorList>
    </citation>
    <scope>NUCLEOTIDE SEQUENCE</scope>
    <source>
        <strain evidence="2">IoA-00</strain>
    </source>
</reference>
<evidence type="ECO:0000256" key="1">
    <source>
        <dbReference type="SAM" id="MobiDB-lite"/>
    </source>
</evidence>
<sequence>MVENENDPSRKDSKKECPTKKKQPEGSYKDKHNQEIISLENQNKAAKTFATDCGEGNINIRKESATTEEDESNEQYKNGGLKLLTPVTKTGVEKKRLFIIDVIQNLCQITMNDLPVRRCLDEPLSTIYKPYNILTNSRVYSARWRAGKKCMKPSKKVVHLNSRMLTKKK</sequence>
<evidence type="ECO:0000313" key="2">
    <source>
        <dbReference type="EMBL" id="CAF2895503.1"/>
    </source>
</evidence>
<evidence type="ECO:0000313" key="3">
    <source>
        <dbReference type="Proteomes" id="UP000675881"/>
    </source>
</evidence>
<dbReference type="Proteomes" id="UP000675881">
    <property type="component" value="Chromosome 3"/>
</dbReference>
<dbReference type="EMBL" id="HG994582">
    <property type="protein sequence ID" value="CAF2895503.1"/>
    <property type="molecule type" value="Genomic_DNA"/>
</dbReference>
<proteinExistence type="predicted"/>
<dbReference type="EC" id="1.11.1.15" evidence="2"/>
<name>A0A7R8CQH8_LEPSM</name>
<dbReference type="AlphaFoldDB" id="A0A7R8CQH8"/>
<accession>A0A7R8CQH8</accession>
<keyword evidence="2" id="KW-0560">Oxidoreductase</keyword>
<gene>
    <name evidence="2" type="ORF">LSAA_7963</name>
</gene>
<keyword evidence="2" id="KW-0575">Peroxidase</keyword>
<organism evidence="2 3">
    <name type="scientific">Lepeophtheirus salmonis</name>
    <name type="common">Salmon louse</name>
    <name type="synonym">Caligus salmonis</name>
    <dbReference type="NCBI Taxonomy" id="72036"/>
    <lineage>
        <taxon>Eukaryota</taxon>
        <taxon>Metazoa</taxon>
        <taxon>Ecdysozoa</taxon>
        <taxon>Arthropoda</taxon>
        <taxon>Crustacea</taxon>
        <taxon>Multicrustacea</taxon>
        <taxon>Hexanauplia</taxon>
        <taxon>Copepoda</taxon>
        <taxon>Siphonostomatoida</taxon>
        <taxon>Caligidae</taxon>
        <taxon>Lepeophtheirus</taxon>
    </lineage>
</organism>
<feature type="compositionally biased region" description="Basic and acidic residues" evidence="1">
    <location>
        <begin position="7"/>
        <end position="34"/>
    </location>
</feature>